<feature type="region of interest" description="Disordered" evidence="1">
    <location>
        <begin position="40"/>
        <end position="66"/>
    </location>
</feature>
<protein>
    <submittedName>
        <fullName evidence="2">Uncharacterized protein</fullName>
    </submittedName>
</protein>
<sequence>MEDEDDEDYEDVFGKPIVGEKGVELDKGMMELKLNTRLSNKSWQLDDDDDDDDEEDPFAEIDEGFSEEDLEANLQRDKYVQLCNQVNSLIDQLTPSAPDFQLSDACDQLFTIIVETPDMQVQMVSSHGMLAILEVLEGKQNRDVTIKLLQIINVVFFFCPC</sequence>
<dbReference type="AlphaFoldDB" id="A0A8H5C3G8"/>
<accession>A0A8H5C3G8</accession>
<proteinExistence type="predicted"/>
<dbReference type="EMBL" id="JAACJM010000262">
    <property type="protein sequence ID" value="KAF5334339.1"/>
    <property type="molecule type" value="Genomic_DNA"/>
</dbReference>
<evidence type="ECO:0000313" key="2">
    <source>
        <dbReference type="EMBL" id="KAF5334339.1"/>
    </source>
</evidence>
<name>A0A8H5C3G8_9AGAR</name>
<feature type="compositionally biased region" description="Acidic residues" evidence="1">
    <location>
        <begin position="45"/>
        <end position="66"/>
    </location>
</feature>
<dbReference type="OrthoDB" id="3055304at2759"/>
<organism evidence="2 3">
    <name type="scientific">Tetrapyrgos nigripes</name>
    <dbReference type="NCBI Taxonomy" id="182062"/>
    <lineage>
        <taxon>Eukaryota</taxon>
        <taxon>Fungi</taxon>
        <taxon>Dikarya</taxon>
        <taxon>Basidiomycota</taxon>
        <taxon>Agaricomycotina</taxon>
        <taxon>Agaricomycetes</taxon>
        <taxon>Agaricomycetidae</taxon>
        <taxon>Agaricales</taxon>
        <taxon>Marasmiineae</taxon>
        <taxon>Marasmiaceae</taxon>
        <taxon>Tetrapyrgos</taxon>
    </lineage>
</organism>
<reference evidence="2 3" key="1">
    <citation type="journal article" date="2020" name="ISME J.">
        <title>Uncovering the hidden diversity of litter-decomposition mechanisms in mushroom-forming fungi.</title>
        <authorList>
            <person name="Floudas D."/>
            <person name="Bentzer J."/>
            <person name="Ahren D."/>
            <person name="Johansson T."/>
            <person name="Persson P."/>
            <person name="Tunlid A."/>
        </authorList>
    </citation>
    <scope>NUCLEOTIDE SEQUENCE [LARGE SCALE GENOMIC DNA]</scope>
    <source>
        <strain evidence="2 3">CBS 291.85</strain>
    </source>
</reference>
<gene>
    <name evidence="2" type="ORF">D9758_018242</name>
</gene>
<evidence type="ECO:0000313" key="3">
    <source>
        <dbReference type="Proteomes" id="UP000559256"/>
    </source>
</evidence>
<dbReference type="Proteomes" id="UP000559256">
    <property type="component" value="Unassembled WGS sequence"/>
</dbReference>
<comment type="caution">
    <text evidence="2">The sequence shown here is derived from an EMBL/GenBank/DDBJ whole genome shotgun (WGS) entry which is preliminary data.</text>
</comment>
<evidence type="ECO:0000256" key="1">
    <source>
        <dbReference type="SAM" id="MobiDB-lite"/>
    </source>
</evidence>
<keyword evidence="3" id="KW-1185">Reference proteome</keyword>